<evidence type="ECO:0000313" key="22">
    <source>
        <dbReference type="Proteomes" id="UP000218427"/>
    </source>
</evidence>
<dbReference type="EMBL" id="LRFG02000001">
    <property type="protein sequence ID" value="PCO07056.1"/>
    <property type="molecule type" value="Genomic_DNA"/>
</dbReference>
<evidence type="ECO:0000313" key="21">
    <source>
        <dbReference type="EMBL" id="PCO07056.1"/>
    </source>
</evidence>
<dbReference type="InterPro" id="IPR018136">
    <property type="entry name" value="Aconitase_4Fe-4S_BS"/>
</dbReference>
<evidence type="ECO:0000256" key="1">
    <source>
        <dbReference type="ARBA" id="ARBA00000118"/>
    </source>
</evidence>
<dbReference type="InterPro" id="IPR050926">
    <property type="entry name" value="Aconitase/IPM_isomerase"/>
</dbReference>
<dbReference type="InterPro" id="IPR015933">
    <property type="entry name" value="Aconitase_B_HEAT-like_dom"/>
</dbReference>
<evidence type="ECO:0000256" key="5">
    <source>
        <dbReference type="ARBA" id="ARBA00007185"/>
    </source>
</evidence>
<dbReference type="Pfam" id="PF11791">
    <property type="entry name" value="Aconitase_B_N"/>
    <property type="match status" value="1"/>
</dbReference>
<dbReference type="PANTHER" id="PTHR43160">
    <property type="entry name" value="ACONITATE HYDRATASE B"/>
    <property type="match status" value="1"/>
</dbReference>
<evidence type="ECO:0000256" key="2">
    <source>
        <dbReference type="ARBA" id="ARBA00001966"/>
    </source>
</evidence>
<evidence type="ECO:0000256" key="14">
    <source>
        <dbReference type="ARBA" id="ARBA00023014"/>
    </source>
</evidence>
<evidence type="ECO:0000256" key="13">
    <source>
        <dbReference type="ARBA" id="ARBA00023004"/>
    </source>
</evidence>
<evidence type="ECO:0000259" key="19">
    <source>
        <dbReference type="Pfam" id="PF06434"/>
    </source>
</evidence>
<dbReference type="PROSITE" id="PS01244">
    <property type="entry name" value="ACONITASE_2"/>
    <property type="match status" value="1"/>
</dbReference>
<dbReference type="InterPro" id="IPR015928">
    <property type="entry name" value="Aconitase/3IPM_dehydase_swvl"/>
</dbReference>
<evidence type="ECO:0000256" key="10">
    <source>
        <dbReference type="ARBA" id="ARBA00022532"/>
    </source>
</evidence>
<keyword evidence="10 17" id="KW-0816">Tricarboxylic acid cycle</keyword>
<evidence type="ECO:0000259" key="20">
    <source>
        <dbReference type="Pfam" id="PF11791"/>
    </source>
</evidence>
<dbReference type="Gene3D" id="1.25.40.310">
    <property type="entry name" value="Aconitate B, HEAT-like domain"/>
    <property type="match status" value="1"/>
</dbReference>
<organism evidence="21 22">
    <name type="scientific">Microbulbifer flavimaris</name>
    <dbReference type="NCBI Taxonomy" id="1781068"/>
    <lineage>
        <taxon>Bacteria</taxon>
        <taxon>Pseudomonadati</taxon>
        <taxon>Pseudomonadota</taxon>
        <taxon>Gammaproteobacteria</taxon>
        <taxon>Cellvibrionales</taxon>
        <taxon>Microbulbiferaceae</taxon>
        <taxon>Microbulbifer</taxon>
    </lineage>
</organism>
<feature type="domain" description="Aconitase/3-isopropylmalate dehydratase large subunit alpha/beta/alpha" evidence="18">
    <location>
        <begin position="471"/>
        <end position="817"/>
    </location>
</feature>
<keyword evidence="15 17" id="KW-0456">Lyase</keyword>
<evidence type="ECO:0000256" key="4">
    <source>
        <dbReference type="ARBA" id="ARBA00005026"/>
    </source>
</evidence>
<keyword evidence="11" id="KW-0479">Metal-binding</keyword>
<evidence type="ECO:0000256" key="15">
    <source>
        <dbReference type="ARBA" id="ARBA00023239"/>
    </source>
</evidence>
<evidence type="ECO:0000256" key="16">
    <source>
        <dbReference type="ARBA" id="ARBA00023501"/>
    </source>
</evidence>
<evidence type="ECO:0000256" key="7">
    <source>
        <dbReference type="ARBA" id="ARBA00013250"/>
    </source>
</evidence>
<dbReference type="CDD" id="cd01581">
    <property type="entry name" value="AcnB"/>
    <property type="match status" value="1"/>
</dbReference>
<evidence type="ECO:0000256" key="17">
    <source>
        <dbReference type="PIRNR" id="PIRNR036687"/>
    </source>
</evidence>
<dbReference type="SUPFAM" id="SSF53732">
    <property type="entry name" value="Aconitase iron-sulfur domain"/>
    <property type="match status" value="1"/>
</dbReference>
<gene>
    <name evidence="21" type="primary">acnB</name>
    <name evidence="21" type="ORF">AWR36_004815</name>
</gene>
<comment type="pathway">
    <text evidence="4">Organic acid metabolism; propanoate degradation.</text>
</comment>
<dbReference type="NCBIfam" id="TIGR00117">
    <property type="entry name" value="acnB"/>
    <property type="match status" value="1"/>
</dbReference>
<dbReference type="EC" id="4.2.1.99" evidence="7 17"/>
<evidence type="ECO:0000256" key="9">
    <source>
        <dbReference type="ARBA" id="ARBA00022485"/>
    </source>
</evidence>
<dbReference type="Pfam" id="PF00330">
    <property type="entry name" value="Aconitase"/>
    <property type="match status" value="1"/>
</dbReference>
<evidence type="ECO:0000256" key="12">
    <source>
        <dbReference type="ARBA" id="ARBA00022884"/>
    </source>
</evidence>
<evidence type="ECO:0000256" key="8">
    <source>
        <dbReference type="ARBA" id="ARBA00019379"/>
    </source>
</evidence>
<comment type="pathway">
    <text evidence="3 17">Carbohydrate metabolism; tricarboxylic acid cycle; isocitrate from oxaloacetate: step 2/2.</text>
</comment>
<dbReference type="InterPro" id="IPR036288">
    <property type="entry name" value="Aconitase_B_HEAT-like_dom_sf"/>
</dbReference>
<keyword evidence="13" id="KW-0408">Iron</keyword>
<dbReference type="PIRSF" id="PIRSF036687">
    <property type="entry name" value="AcnB"/>
    <property type="match status" value="1"/>
</dbReference>
<dbReference type="PANTHER" id="PTHR43160:SF4">
    <property type="entry name" value="ACONITATE HYDRATASE B"/>
    <property type="match status" value="1"/>
</dbReference>
<dbReference type="InterPro" id="IPR036008">
    <property type="entry name" value="Aconitase_4Fe-4S_dom"/>
</dbReference>
<dbReference type="InterPro" id="IPR001030">
    <property type="entry name" value="Acoase/IPM_deHydtase_lsu_aba"/>
</dbReference>
<comment type="cofactor">
    <cofactor evidence="2">
        <name>[4Fe-4S] cluster</name>
        <dbReference type="ChEBI" id="CHEBI:49883"/>
    </cofactor>
</comment>
<keyword evidence="12" id="KW-0694">RNA-binding</keyword>
<accession>A0ABX4I4M1</accession>
<dbReference type="InterPro" id="IPR015931">
    <property type="entry name" value="Acnase/IPM_dHydase_lsu_aba_1/3"/>
</dbReference>
<comment type="similarity">
    <text evidence="5 17">Belongs to the aconitase/IPM isomerase family.</text>
</comment>
<dbReference type="InterPro" id="IPR004406">
    <property type="entry name" value="Aconitase_B"/>
</dbReference>
<keyword evidence="14" id="KW-0411">Iron-sulfur</keyword>
<dbReference type="InterPro" id="IPR015932">
    <property type="entry name" value="Aconitase_dom2"/>
</dbReference>
<sequence length="871" mass="94999">MLEAYRKHVAERAEQGIPPKPLDAEQVAGLVELLKNPPAGEEQELVELLTHRVPPGVDEAAYVKAGFLSAIVKGEAESPLIDREHATKLLGMMLGGYNIATLVELLDDSKLAELAAEQLKGTLLMFDAFHDVEEKAKAGNEHAKGVIESWAEGEWFTKRDKVPESIKVAVFKVTGETNTDDLSPAPDAWSRPDIPLHALAMYKMKRDGLEPEEHGVTGPLKQIEEVKAKGLPVAFVGDVVGTGSSRKSATNSVLWYFGEDMPGVPNKKGGGICIGGKVAPIFYNTMEDAGALVFEAPVDDLNMGDIIEIRPYDGKILAEDGKVLSEFELRSQVLLDEVQAGGRINLIVGRGLTNKARESLGLEPTDLFRKPEQPNDTGKGFTLAQKMVGKACGMQGVRPGTYCEPKMTTVGSQDTTGPMTRDELKDLACLGFQADLVMQSFCHTAAYPKPVDIDTQHKLPDFIMNRGGVSLRPADGIIHSWLNRMLLPDTVGTGGDSHTRFPMGISFPAGSGLVAFAAATGVMPLDMPESVLVRFKGEMQPGITLRDLVHAIPYYAIQQGLLTVEKKGKKNIFSGRILEIEGLDNLTVEQAFELSDASAERSAAGCTIKLSEETIAEYLRSNITLLRWMIAEGYGSKRTLERRARAMEEWLANPELMEADADAEYTEVIEIDLAEIKEPIVCAPNDPDDARLLSEVAGDKVDEVFLGSCMTNIGHFRAAGKLLEQVKGSVPTRMWIAPPTKMDEHQLMEEGYYNIYGRAGARTEMPGCSLCMGNQARVAPNSTVLSTSTRNFPNRLGDGANVYLTSAELASVGAILGKLPSPEEYQEYAKNINSMAAEIYRYMNFDQIEEFQKSAEEGRRIAATEIQEVSV</sequence>
<dbReference type="Gene3D" id="3.20.19.10">
    <property type="entry name" value="Aconitase, domain 4"/>
    <property type="match status" value="1"/>
</dbReference>
<dbReference type="Gene3D" id="3.40.1060.10">
    <property type="entry name" value="Aconitase, Domain 2"/>
    <property type="match status" value="1"/>
</dbReference>
<name>A0ABX4I4M1_9GAMM</name>
<dbReference type="NCBIfam" id="NF006690">
    <property type="entry name" value="PRK09238.1"/>
    <property type="match status" value="1"/>
</dbReference>
<dbReference type="PROSITE" id="PS00450">
    <property type="entry name" value="ACONITASE_1"/>
    <property type="match status" value="1"/>
</dbReference>
<evidence type="ECO:0000259" key="18">
    <source>
        <dbReference type="Pfam" id="PF00330"/>
    </source>
</evidence>
<comment type="catalytic activity">
    <reaction evidence="1 17">
        <text>(2S,3R)-3-hydroxybutane-1,2,3-tricarboxylate = 2-methyl-cis-aconitate + H2O</text>
        <dbReference type="Rhea" id="RHEA:17941"/>
        <dbReference type="ChEBI" id="CHEBI:15377"/>
        <dbReference type="ChEBI" id="CHEBI:57429"/>
        <dbReference type="ChEBI" id="CHEBI:57872"/>
        <dbReference type="EC" id="4.2.1.99"/>
    </reaction>
</comment>
<reference evidence="21" key="1">
    <citation type="submission" date="2017-08" db="EMBL/GenBank/DDBJ databases">
        <title>Microbulbifer marisrubri sp. nov., a halophilic alphaproteobacterium isolated from marine sediment of the Yellow Sea, China.</title>
        <authorList>
            <person name="Zhang G."/>
            <person name="Xiong Q."/>
        </authorList>
    </citation>
    <scope>NUCLEOTIDE SEQUENCE [LARGE SCALE GENOMIC DNA]</scope>
    <source>
        <strain evidence="21">WRN-8</strain>
    </source>
</reference>
<dbReference type="Pfam" id="PF06434">
    <property type="entry name" value="Aconitase_2_N"/>
    <property type="match status" value="1"/>
</dbReference>
<feature type="domain" description="Aconitase B swivel" evidence="19">
    <location>
        <begin position="168"/>
        <end position="381"/>
    </location>
</feature>
<feature type="domain" description="Aconitase B HEAT-like" evidence="20">
    <location>
        <begin position="4"/>
        <end position="156"/>
    </location>
</feature>
<dbReference type="Proteomes" id="UP000218427">
    <property type="component" value="Unassembled WGS sequence"/>
</dbReference>
<protein>
    <recommendedName>
        <fullName evidence="8 17">Aconitate hydratase B</fullName>
        <ecNumber evidence="6 17">4.2.1.3</ecNumber>
        <ecNumber evidence="7 17">4.2.1.99</ecNumber>
    </recommendedName>
    <alternativeName>
        <fullName evidence="17">2-methylisocitrate dehydratase</fullName>
    </alternativeName>
</protein>
<evidence type="ECO:0000256" key="6">
    <source>
        <dbReference type="ARBA" id="ARBA00012926"/>
    </source>
</evidence>
<dbReference type="CDD" id="cd01576">
    <property type="entry name" value="AcnB_Swivel"/>
    <property type="match status" value="1"/>
</dbReference>
<dbReference type="RefSeq" id="WP_067081673.1">
    <property type="nucleotide sequence ID" value="NZ_LRFG02000001.1"/>
</dbReference>
<dbReference type="Gene3D" id="3.30.499.10">
    <property type="entry name" value="Aconitase, domain 3"/>
    <property type="match status" value="2"/>
</dbReference>
<keyword evidence="9" id="KW-0004">4Fe-4S</keyword>
<dbReference type="SUPFAM" id="SSF74778">
    <property type="entry name" value="Aconitase B, N-terminal domain"/>
    <property type="match status" value="1"/>
</dbReference>
<dbReference type="SUPFAM" id="SSF52016">
    <property type="entry name" value="LeuD/IlvD-like"/>
    <property type="match status" value="1"/>
</dbReference>
<dbReference type="InterPro" id="IPR015929">
    <property type="entry name" value="Aconitase_B_swivel"/>
</dbReference>
<dbReference type="EC" id="4.2.1.3" evidence="6 17"/>
<evidence type="ECO:0000256" key="11">
    <source>
        <dbReference type="ARBA" id="ARBA00022723"/>
    </source>
</evidence>
<proteinExistence type="inferred from homology"/>
<keyword evidence="22" id="KW-1185">Reference proteome</keyword>
<comment type="catalytic activity">
    <reaction evidence="16 17">
        <text>citrate = D-threo-isocitrate</text>
        <dbReference type="Rhea" id="RHEA:10336"/>
        <dbReference type="ChEBI" id="CHEBI:15562"/>
        <dbReference type="ChEBI" id="CHEBI:16947"/>
        <dbReference type="EC" id="4.2.1.3"/>
    </reaction>
</comment>
<evidence type="ECO:0000256" key="3">
    <source>
        <dbReference type="ARBA" id="ARBA00004717"/>
    </source>
</evidence>
<comment type="caution">
    <text evidence="21">The sequence shown here is derived from an EMBL/GenBank/DDBJ whole genome shotgun (WGS) entry which is preliminary data.</text>
</comment>